<dbReference type="Proteomes" id="UP000053477">
    <property type="component" value="Unassembled WGS sequence"/>
</dbReference>
<dbReference type="AlphaFoldDB" id="A0A0H2RN59"/>
<protein>
    <submittedName>
        <fullName evidence="1">Uncharacterized protein</fullName>
    </submittedName>
</protein>
<name>A0A0H2RN59_9AGAM</name>
<dbReference type="InParanoid" id="A0A0H2RN59"/>
<accession>A0A0H2RN59</accession>
<reference evidence="1 2" key="1">
    <citation type="submission" date="2015-04" db="EMBL/GenBank/DDBJ databases">
        <title>Complete genome sequence of Schizopora paradoxa KUC8140, a cosmopolitan wood degrader in East Asia.</title>
        <authorList>
            <consortium name="DOE Joint Genome Institute"/>
            <person name="Min B."/>
            <person name="Park H."/>
            <person name="Jang Y."/>
            <person name="Kim J.-J."/>
            <person name="Kim K.H."/>
            <person name="Pangilinan J."/>
            <person name="Lipzen A."/>
            <person name="Riley R."/>
            <person name="Grigoriev I.V."/>
            <person name="Spatafora J.W."/>
            <person name="Choi I.-G."/>
        </authorList>
    </citation>
    <scope>NUCLEOTIDE SEQUENCE [LARGE SCALE GENOMIC DNA]</scope>
    <source>
        <strain evidence="1 2">KUC8140</strain>
    </source>
</reference>
<proteinExistence type="predicted"/>
<evidence type="ECO:0000313" key="1">
    <source>
        <dbReference type="EMBL" id="KLO06276.1"/>
    </source>
</evidence>
<keyword evidence="2" id="KW-1185">Reference proteome</keyword>
<dbReference type="EMBL" id="KQ086220">
    <property type="protein sequence ID" value="KLO06276.1"/>
    <property type="molecule type" value="Genomic_DNA"/>
</dbReference>
<sequence length="119" mass="13341">MVLFLRGFERSPGSPERVTRLVEDFPESALRTPQGHTSVRILLSPCRFTSNFQPKFPSQQFIGERSPQAARCEPVRSCCAVGDTPNSLRFIGSSAPRDGLDPWTSNDISTKLADYLEYF</sequence>
<evidence type="ECO:0000313" key="2">
    <source>
        <dbReference type="Proteomes" id="UP000053477"/>
    </source>
</evidence>
<gene>
    <name evidence="1" type="ORF">SCHPADRAFT_946221</name>
</gene>
<organism evidence="1 2">
    <name type="scientific">Schizopora paradoxa</name>
    <dbReference type="NCBI Taxonomy" id="27342"/>
    <lineage>
        <taxon>Eukaryota</taxon>
        <taxon>Fungi</taxon>
        <taxon>Dikarya</taxon>
        <taxon>Basidiomycota</taxon>
        <taxon>Agaricomycotina</taxon>
        <taxon>Agaricomycetes</taxon>
        <taxon>Hymenochaetales</taxon>
        <taxon>Schizoporaceae</taxon>
        <taxon>Schizopora</taxon>
    </lineage>
</organism>